<dbReference type="Pfam" id="PF12796">
    <property type="entry name" value="Ank_2"/>
    <property type="match status" value="5"/>
</dbReference>
<feature type="region of interest" description="Disordered" evidence="5">
    <location>
        <begin position="437"/>
        <end position="469"/>
    </location>
</feature>
<dbReference type="InterPro" id="IPR002110">
    <property type="entry name" value="Ankyrin_rpt"/>
</dbReference>
<evidence type="ECO:0000256" key="5">
    <source>
        <dbReference type="SAM" id="MobiDB-lite"/>
    </source>
</evidence>
<evidence type="ECO:0000256" key="4">
    <source>
        <dbReference type="SAM" id="Coils"/>
    </source>
</evidence>
<organism evidence="6 7">
    <name type="scientific">Parachaetomium inaequale</name>
    <dbReference type="NCBI Taxonomy" id="2588326"/>
    <lineage>
        <taxon>Eukaryota</taxon>
        <taxon>Fungi</taxon>
        <taxon>Dikarya</taxon>
        <taxon>Ascomycota</taxon>
        <taxon>Pezizomycotina</taxon>
        <taxon>Sordariomycetes</taxon>
        <taxon>Sordariomycetidae</taxon>
        <taxon>Sordariales</taxon>
        <taxon>Chaetomiaceae</taxon>
        <taxon>Parachaetomium</taxon>
    </lineage>
</organism>
<evidence type="ECO:0000256" key="2">
    <source>
        <dbReference type="ARBA" id="ARBA00023043"/>
    </source>
</evidence>
<feature type="region of interest" description="Disordered" evidence="5">
    <location>
        <begin position="180"/>
        <end position="199"/>
    </location>
</feature>
<dbReference type="SMART" id="SM00248">
    <property type="entry name" value="ANK"/>
    <property type="match status" value="10"/>
</dbReference>
<dbReference type="Gene3D" id="1.25.40.20">
    <property type="entry name" value="Ankyrin repeat-containing domain"/>
    <property type="match status" value="3"/>
</dbReference>
<evidence type="ECO:0000256" key="3">
    <source>
        <dbReference type="PROSITE-ProRule" id="PRU00023"/>
    </source>
</evidence>
<feature type="repeat" description="ANK" evidence="3">
    <location>
        <begin position="529"/>
        <end position="561"/>
    </location>
</feature>
<reference evidence="7" key="1">
    <citation type="journal article" date="2023" name="Mol. Phylogenet. Evol.">
        <title>Genome-scale phylogeny and comparative genomics of the fungal order Sordariales.</title>
        <authorList>
            <person name="Hensen N."/>
            <person name="Bonometti L."/>
            <person name="Westerberg I."/>
            <person name="Brannstrom I.O."/>
            <person name="Guillou S."/>
            <person name="Cros-Aarteil S."/>
            <person name="Calhoun S."/>
            <person name="Haridas S."/>
            <person name="Kuo A."/>
            <person name="Mondo S."/>
            <person name="Pangilinan J."/>
            <person name="Riley R."/>
            <person name="LaButti K."/>
            <person name="Andreopoulos B."/>
            <person name="Lipzen A."/>
            <person name="Chen C."/>
            <person name="Yan M."/>
            <person name="Daum C."/>
            <person name="Ng V."/>
            <person name="Clum A."/>
            <person name="Steindorff A."/>
            <person name="Ohm R.A."/>
            <person name="Martin F."/>
            <person name="Silar P."/>
            <person name="Natvig D.O."/>
            <person name="Lalanne C."/>
            <person name="Gautier V."/>
            <person name="Ament-Velasquez S.L."/>
            <person name="Kruys A."/>
            <person name="Hutchinson M.I."/>
            <person name="Powell A.J."/>
            <person name="Barry K."/>
            <person name="Miller A.N."/>
            <person name="Grigoriev I.V."/>
            <person name="Debuchy R."/>
            <person name="Gladieux P."/>
            <person name="Hiltunen Thoren M."/>
            <person name="Johannesson H."/>
        </authorList>
    </citation>
    <scope>NUCLEOTIDE SEQUENCE [LARGE SCALE GENOMIC DNA]</scope>
    <source>
        <strain evidence="7">CBS 284.82</strain>
    </source>
</reference>
<comment type="caution">
    <text evidence="6">The sequence shown here is derived from an EMBL/GenBank/DDBJ whole genome shotgun (WGS) entry which is preliminary data.</text>
</comment>
<keyword evidence="4" id="KW-0175">Coiled coil</keyword>
<dbReference type="PANTHER" id="PTHR24198:SF165">
    <property type="entry name" value="ANKYRIN REPEAT-CONTAINING PROTEIN-RELATED"/>
    <property type="match status" value="1"/>
</dbReference>
<dbReference type="InterPro" id="IPR036770">
    <property type="entry name" value="Ankyrin_rpt-contain_sf"/>
</dbReference>
<dbReference type="PANTHER" id="PTHR24198">
    <property type="entry name" value="ANKYRIN REPEAT AND PROTEIN KINASE DOMAIN-CONTAINING PROTEIN"/>
    <property type="match status" value="1"/>
</dbReference>
<protein>
    <submittedName>
        <fullName evidence="6">Ankyrin repeat domain-containing protein</fullName>
    </submittedName>
</protein>
<feature type="region of interest" description="Disordered" evidence="5">
    <location>
        <begin position="152"/>
        <end position="171"/>
    </location>
</feature>
<feature type="compositionally biased region" description="Low complexity" evidence="5">
    <location>
        <begin position="442"/>
        <end position="454"/>
    </location>
</feature>
<dbReference type="SUPFAM" id="SSF48403">
    <property type="entry name" value="Ankyrin repeat"/>
    <property type="match status" value="1"/>
</dbReference>
<feature type="repeat" description="ANK" evidence="3">
    <location>
        <begin position="491"/>
        <end position="512"/>
    </location>
</feature>
<keyword evidence="2 3" id="KW-0040">ANK repeat</keyword>
<feature type="repeat" description="ANK" evidence="3">
    <location>
        <begin position="307"/>
        <end position="339"/>
    </location>
</feature>
<evidence type="ECO:0000313" key="7">
    <source>
        <dbReference type="Proteomes" id="UP001303115"/>
    </source>
</evidence>
<keyword evidence="7" id="KW-1185">Reference proteome</keyword>
<gene>
    <name evidence="6" type="ORF">C8A01DRAFT_42116</name>
</gene>
<dbReference type="PROSITE" id="PS50297">
    <property type="entry name" value="ANK_REP_REGION"/>
    <property type="match status" value="5"/>
</dbReference>
<keyword evidence="1" id="KW-0677">Repeat</keyword>
<proteinExistence type="predicted"/>
<dbReference type="EMBL" id="MU854815">
    <property type="protein sequence ID" value="KAK4031427.1"/>
    <property type="molecule type" value="Genomic_DNA"/>
</dbReference>
<feature type="repeat" description="ANK" evidence="3">
    <location>
        <begin position="562"/>
        <end position="594"/>
    </location>
</feature>
<feature type="repeat" description="ANK" evidence="3">
    <location>
        <begin position="595"/>
        <end position="627"/>
    </location>
</feature>
<name>A0AAN6P8I4_9PEZI</name>
<feature type="coiled-coil region" evidence="4">
    <location>
        <begin position="84"/>
        <end position="111"/>
    </location>
</feature>
<dbReference type="Proteomes" id="UP001303115">
    <property type="component" value="Unassembled WGS sequence"/>
</dbReference>
<sequence>MAVDPLSITTAIITLFNTAQRVVSLLEDFARADQRIAEIQHDCVLTQRVLEYLHEQLLSRDPPILGPHGADRDAGRSTAEINLKDVLRNSVRQLQLELEVLAKELDALKRPGRETRIGVLVTKGQVAWKISNLNTMHEKIKEKRRDFQLVANSLSSPPDEGRSSHESMTAPEHFFTRLTKRTRSHTSESPPTPNPNSQQRIIDAIQQRDRRQLKLLLHHESPNFHTSVEVRCGREGKATAMELSPLHIAAMHGDLDTVNLLISNGARINCCGGGEETPLTLAIAHHQLVAALTLIRRGAHILLANGHEQTPLHIAARHNLHAVTQVLISNGADINAYDKNGWTPLMEAVQRIDREVVPDDTRVVQLLLQPNRQGVTANPTLATLRDELTPLHVAAAKGYLPDLHLLLAANPPASEHHSIRDAENCTPLWYAAHNGHIDARAPTPTSTTPPTTRTTPPPSGPSPRGTPLPSLIDGISALLAAGADPTRPNAAGHTLLHHAARTGHARLLRALLTHPNPNPPLDVNLPDASGTTALMHAAEEGHEHLFPLLLSRGASPTHRSRAGCTAFYLACGTGRLMCAAFLLGCGADINGASDKGNTPLHVAARMGHVEMVKWLLRMGADGRARSSRAFEGLPEGVVGTAREVVRGAGLEREVEERVLAVLEGWELADGVEGWVG</sequence>
<feature type="compositionally biased region" description="Pro residues" evidence="5">
    <location>
        <begin position="455"/>
        <end position="466"/>
    </location>
</feature>
<evidence type="ECO:0000313" key="6">
    <source>
        <dbReference type="EMBL" id="KAK4031427.1"/>
    </source>
</evidence>
<evidence type="ECO:0000256" key="1">
    <source>
        <dbReference type="ARBA" id="ARBA00022737"/>
    </source>
</evidence>
<feature type="repeat" description="ANK" evidence="3">
    <location>
        <begin position="241"/>
        <end position="269"/>
    </location>
</feature>
<accession>A0AAN6P8I4</accession>
<dbReference type="AlphaFoldDB" id="A0AAN6P8I4"/>
<dbReference type="PROSITE" id="PS50088">
    <property type="entry name" value="ANK_REPEAT"/>
    <property type="match status" value="6"/>
</dbReference>